<feature type="domain" description="Phosphatidylglycerol lysyltransferase C-terminal" evidence="8">
    <location>
        <begin position="534"/>
        <end position="826"/>
    </location>
</feature>
<dbReference type="Proteomes" id="UP000500890">
    <property type="component" value="Chromosome"/>
</dbReference>
<dbReference type="RefSeq" id="WP_166006428.1">
    <property type="nucleotide sequence ID" value="NZ_CP049886.1"/>
</dbReference>
<name>A0A6G8AL08_9ENTE</name>
<evidence type="ECO:0000256" key="2">
    <source>
        <dbReference type="ARBA" id="ARBA00022475"/>
    </source>
</evidence>
<comment type="catalytic activity">
    <reaction evidence="7">
        <text>L-lysyl-tRNA(Lys) + a 1,2-diacyl-sn-glycero-3-phospho-(1'-sn-glycerol) = a 1,2-diacyl-sn-glycero-3-phospho-1'-(3'-O-L-lysyl)-sn-glycerol + tRNA(Lys)</text>
        <dbReference type="Rhea" id="RHEA:10668"/>
        <dbReference type="Rhea" id="RHEA-COMP:9696"/>
        <dbReference type="Rhea" id="RHEA-COMP:9697"/>
        <dbReference type="ChEBI" id="CHEBI:64716"/>
        <dbReference type="ChEBI" id="CHEBI:75792"/>
        <dbReference type="ChEBI" id="CHEBI:78442"/>
        <dbReference type="ChEBI" id="CHEBI:78529"/>
        <dbReference type="EC" id="2.3.2.3"/>
    </reaction>
</comment>
<dbReference type="Pfam" id="PF09924">
    <property type="entry name" value="LPG_synthase_C"/>
    <property type="match status" value="1"/>
</dbReference>
<comment type="similarity">
    <text evidence="7">Belongs to the LPG synthase family.</text>
</comment>
<keyword evidence="2" id="KW-1003">Cell membrane</keyword>
<keyword evidence="3 7" id="KW-0808">Transferase</keyword>
<keyword evidence="4 7" id="KW-0812">Transmembrane</keyword>
<feature type="transmembrane region" description="Helical" evidence="7">
    <location>
        <begin position="240"/>
        <end position="258"/>
    </location>
</feature>
<evidence type="ECO:0000256" key="4">
    <source>
        <dbReference type="ARBA" id="ARBA00022692"/>
    </source>
</evidence>
<dbReference type="GO" id="GO:0005886">
    <property type="term" value="C:plasma membrane"/>
    <property type="evidence" value="ECO:0007669"/>
    <property type="project" value="UniProtKB-SubCell"/>
</dbReference>
<keyword evidence="10" id="KW-1185">Reference proteome</keyword>
<feature type="transmembrane region" description="Helical" evidence="7">
    <location>
        <begin position="332"/>
        <end position="351"/>
    </location>
</feature>
<feature type="transmembrane region" description="Helical" evidence="7">
    <location>
        <begin position="21"/>
        <end position="39"/>
    </location>
</feature>
<evidence type="ECO:0000256" key="7">
    <source>
        <dbReference type="RuleBase" id="RU363042"/>
    </source>
</evidence>
<evidence type="ECO:0000256" key="1">
    <source>
        <dbReference type="ARBA" id="ARBA00004651"/>
    </source>
</evidence>
<feature type="transmembrane region" description="Helical" evidence="7">
    <location>
        <begin position="494"/>
        <end position="516"/>
    </location>
</feature>
<feature type="transmembrane region" description="Helical" evidence="7">
    <location>
        <begin position="420"/>
        <end position="436"/>
    </location>
</feature>
<dbReference type="KEGG" id="vah:G7081_00585"/>
<feature type="transmembrane region" description="Helical" evidence="7">
    <location>
        <begin position="175"/>
        <end position="195"/>
    </location>
</feature>
<comment type="subcellular location">
    <subcellularLocation>
        <location evidence="1 7">Cell membrane</location>
        <topology evidence="1 7">Multi-pass membrane protein</topology>
    </subcellularLocation>
</comment>
<dbReference type="InterPro" id="IPR051211">
    <property type="entry name" value="PG_lysyltransferase"/>
</dbReference>
<dbReference type="GO" id="GO:0046677">
    <property type="term" value="P:response to antibiotic"/>
    <property type="evidence" value="ECO:0007669"/>
    <property type="project" value="UniProtKB-KW"/>
</dbReference>
<evidence type="ECO:0000313" key="9">
    <source>
        <dbReference type="EMBL" id="QIL45686.1"/>
    </source>
</evidence>
<dbReference type="AlphaFoldDB" id="A0A6G8AL08"/>
<evidence type="ECO:0000256" key="6">
    <source>
        <dbReference type="ARBA" id="ARBA00023136"/>
    </source>
</evidence>
<accession>A0A6G8AL08</accession>
<dbReference type="NCBIfam" id="TIGR00374">
    <property type="entry name" value="flippase-like domain"/>
    <property type="match status" value="1"/>
</dbReference>
<dbReference type="PANTHER" id="PTHR34697:SF2">
    <property type="entry name" value="PHOSPHATIDYLGLYCEROL LYSYLTRANSFERASE"/>
    <property type="match status" value="1"/>
</dbReference>
<dbReference type="InterPro" id="IPR024320">
    <property type="entry name" value="LPG_synthase_C"/>
</dbReference>
<feature type="transmembrane region" description="Helical" evidence="7">
    <location>
        <begin position="143"/>
        <end position="163"/>
    </location>
</feature>
<evidence type="ECO:0000256" key="5">
    <source>
        <dbReference type="ARBA" id="ARBA00022989"/>
    </source>
</evidence>
<feature type="transmembrane region" description="Helical" evidence="7">
    <location>
        <begin position="216"/>
        <end position="234"/>
    </location>
</feature>
<dbReference type="GO" id="GO:0006629">
    <property type="term" value="P:lipid metabolic process"/>
    <property type="evidence" value="ECO:0007669"/>
    <property type="project" value="UniProtKB-KW"/>
</dbReference>
<dbReference type="EC" id="2.3.2.3" evidence="7"/>
<feature type="transmembrane region" description="Helical" evidence="7">
    <location>
        <begin position="371"/>
        <end position="391"/>
    </location>
</feature>
<proteinExistence type="inferred from homology"/>
<keyword evidence="5 7" id="KW-1133">Transmembrane helix</keyword>
<keyword evidence="7" id="KW-0443">Lipid metabolism</keyword>
<feature type="transmembrane region" description="Helical" evidence="7">
    <location>
        <begin position="59"/>
        <end position="85"/>
    </location>
</feature>
<dbReference type="GO" id="GO:0055091">
    <property type="term" value="P:phospholipid homeostasis"/>
    <property type="evidence" value="ECO:0007669"/>
    <property type="project" value="TreeGrafter"/>
</dbReference>
<evidence type="ECO:0000259" key="8">
    <source>
        <dbReference type="Pfam" id="PF09924"/>
    </source>
</evidence>
<dbReference type="PANTHER" id="PTHR34697">
    <property type="entry name" value="PHOSPHATIDYLGLYCEROL LYSYLTRANSFERASE"/>
    <property type="match status" value="1"/>
</dbReference>
<reference evidence="9 10" key="1">
    <citation type="submission" date="2020-03" db="EMBL/GenBank/DDBJ databases">
        <title>Vagococcus sp. nov., isolated from beetles.</title>
        <authorList>
            <person name="Hyun D.-W."/>
            <person name="Bae J.-W."/>
        </authorList>
    </citation>
    <scope>NUCLEOTIDE SEQUENCE [LARGE SCALE GENOMIC DNA]</scope>
    <source>
        <strain evidence="9 10">HDW17A</strain>
    </source>
</reference>
<dbReference type="InterPro" id="IPR022791">
    <property type="entry name" value="L-PG_synthase/AglD"/>
</dbReference>
<keyword evidence="6 7" id="KW-0472">Membrane</keyword>
<sequence>MLDKLKQLLAVLKKYSGMLKALFLFSILLFVVNQMTGILQGMTWSELQTILFSQPKKRLLLMVVTGLVAVLPMMTYDWVTVEILAANGKKRLPRKHLLTSAWTTNTLNNLAGFGGVIGATLRARFYGGDGVSSKKTIATVSKVALFMLTGLSFLCLITVVDIYLFRTTNPFRNYWVWLLGGSLFAPAIIGFIYLNQQKLFKDFTTKRIIKLFLGSLGQWLGALISFLLIGQLLGVEVSSFTVYPLFIAATFIGMISMVPGGMGTFDVIMIVGLGTVGVSKELAVAWLLYYRIFYYLVPFLTGVYSFVHQMGSKVNEFFDGIPKLITQKAAHLILVGMVYFAGIMMILLSTIPNLSNISQIFQKLLPFSFNFLDQSLNMLVGFLLLGLARGVSNRVKKAYFPTMLVLAFCIFNTISRTFSWQLLIFYAFLVACLFLARKEFYRKQLVFSWESLAVDGALYGGLFILYSIVGYYASEKIGHGKTPANFLLFPSETVWIQGFAGLLLAAATIAILYDYLGGDEELGEAYQADKVSQFITQYGSNDYSHLFSLGDKQQFYYQPIAEAGVMFNFERKGSYYFVLGDPIGAEALIVEASQKMMEKADYLGFRLVFYGITDRYALILHDLGYDFMKVGEKGFVKLSDLPETTINDWQEADQMVGMLESGYRFETVKKPLSDDLMGQLEEISAEWLAGHEERYFSFGRFNREMVSQSNVGLVFDGENKLVGFISETLPQNKTEVGYSLMRYRDDVPDGIDHFLMTHLIQQAKSDQLSGVSLGLSPLVKVGEAKSSFFKERLINMLYTYSNPQASFKDTHQFKENYASEWQPRYLSFQKSTNSLFLIAQTYRLVVRNSGRKNSPIKEFYTNE</sequence>
<dbReference type="EMBL" id="CP049886">
    <property type="protein sequence ID" value="QIL45686.1"/>
    <property type="molecule type" value="Genomic_DNA"/>
</dbReference>
<evidence type="ECO:0000313" key="10">
    <source>
        <dbReference type="Proteomes" id="UP000500890"/>
    </source>
</evidence>
<feature type="transmembrane region" description="Helical" evidence="7">
    <location>
        <begin position="292"/>
        <end position="311"/>
    </location>
</feature>
<evidence type="ECO:0000256" key="3">
    <source>
        <dbReference type="ARBA" id="ARBA00022679"/>
    </source>
</evidence>
<dbReference type="NCBIfam" id="NF033480">
    <property type="entry name" value="bifunc_MprF"/>
    <property type="match status" value="1"/>
</dbReference>
<dbReference type="GO" id="GO:0050071">
    <property type="term" value="F:phosphatidylglycerol lysyltransferase activity"/>
    <property type="evidence" value="ECO:0007669"/>
    <property type="project" value="UniProtKB-EC"/>
</dbReference>
<comment type="function">
    <text evidence="7">Catalyzes the transfer of a lysyl group from L-lysyl-tRNA(Lys) to membrane-bound phosphatidylglycerol (PG), which produces lysylphosphatidylglycerol (LPG), a major component of the bacterial membrane with a positive net charge. LPG synthesis contributes to bacterial virulence as it is involved in the resistance mechanism against cationic antimicrobial peptides (CAMP) produces by the host's immune system (defensins, cathelicidins) and by the competing microorganisms.</text>
</comment>
<feature type="transmembrane region" description="Helical" evidence="7">
    <location>
        <begin position="457"/>
        <end position="474"/>
    </location>
</feature>
<organism evidence="9 10">
    <name type="scientific">Vagococcus coleopterorum</name>
    <dbReference type="NCBI Taxonomy" id="2714946"/>
    <lineage>
        <taxon>Bacteria</taxon>
        <taxon>Bacillati</taxon>
        <taxon>Bacillota</taxon>
        <taxon>Bacilli</taxon>
        <taxon>Lactobacillales</taxon>
        <taxon>Enterococcaceae</taxon>
        <taxon>Vagococcus</taxon>
    </lineage>
</organism>
<gene>
    <name evidence="7 9" type="primary">mprF</name>
    <name evidence="9" type="ORF">G7081_00585</name>
</gene>
<keyword evidence="7" id="KW-0046">Antibiotic resistance</keyword>
<dbReference type="Pfam" id="PF03706">
    <property type="entry name" value="LPG_synthase_TM"/>
    <property type="match status" value="1"/>
</dbReference>
<protein>
    <recommendedName>
        <fullName evidence="7">Phosphatidylglycerol lysyltransferase</fullName>
        <ecNumber evidence="7">2.3.2.3</ecNumber>
    </recommendedName>
    <alternativeName>
        <fullName evidence="7">Lysylphosphatidylglycerol synthase</fullName>
    </alternativeName>
</protein>